<organism evidence="3 4">
    <name type="scientific">Rubinisphaera italica</name>
    <dbReference type="NCBI Taxonomy" id="2527969"/>
    <lineage>
        <taxon>Bacteria</taxon>
        <taxon>Pseudomonadati</taxon>
        <taxon>Planctomycetota</taxon>
        <taxon>Planctomycetia</taxon>
        <taxon>Planctomycetales</taxon>
        <taxon>Planctomycetaceae</taxon>
        <taxon>Rubinisphaera</taxon>
    </lineage>
</organism>
<dbReference type="RefSeq" id="WP_242631393.1">
    <property type="nucleotide sequence ID" value="NZ_SJPG01000001.1"/>
</dbReference>
<dbReference type="PANTHER" id="PTHR30327:SF1">
    <property type="entry name" value="UPF0301 PROTEIN YQGE"/>
    <property type="match status" value="1"/>
</dbReference>
<dbReference type="Gene3D" id="3.40.1740.10">
    <property type="entry name" value="VC0467-like"/>
    <property type="match status" value="1"/>
</dbReference>
<dbReference type="PANTHER" id="PTHR30327">
    <property type="entry name" value="UNCHARACTERIZED PROTEIN YQGE"/>
    <property type="match status" value="1"/>
</dbReference>
<comment type="caution">
    <text evidence="3">The sequence shown here is derived from an EMBL/GenBank/DDBJ whole genome shotgun (WGS) entry which is preliminary data.</text>
</comment>
<dbReference type="InterPro" id="IPR003774">
    <property type="entry name" value="AlgH-like"/>
</dbReference>
<keyword evidence="4" id="KW-1185">Reference proteome</keyword>
<comment type="similarity">
    <text evidence="1 2">Belongs to the UPF0301 (AlgH) family.</text>
</comment>
<dbReference type="SUPFAM" id="SSF143456">
    <property type="entry name" value="VC0467-like"/>
    <property type="match status" value="1"/>
</dbReference>
<dbReference type="HAMAP" id="MF_00758">
    <property type="entry name" value="UPF0301"/>
    <property type="match status" value="1"/>
</dbReference>
<proteinExistence type="inferred from homology"/>
<evidence type="ECO:0000313" key="3">
    <source>
        <dbReference type="EMBL" id="TWT63683.1"/>
    </source>
</evidence>
<protein>
    <recommendedName>
        <fullName evidence="2">UPF0301 protein Pan54_44390</fullName>
    </recommendedName>
</protein>
<name>A0A5C5XMU1_9PLAN</name>
<sequence>MIRDSLRGYFLLATKNLHDSNFFRTAVLMLEHNEEGAMGVIVNRPSSVNLAHALVGHFNVPPSENVIYVGGPVEPQALSMLHDNAEWGKSDITVLPNVFVGSSAEAFEEIIMGEPPECTSSFRVYSGYAGWGSGQLEGEVERGDWFTLKANTELVFSNRPYQLWDDLLQEYYRQHRILPIPAEKAEWN</sequence>
<evidence type="ECO:0000313" key="4">
    <source>
        <dbReference type="Proteomes" id="UP000316095"/>
    </source>
</evidence>
<evidence type="ECO:0000256" key="2">
    <source>
        <dbReference type="HAMAP-Rule" id="MF_00758"/>
    </source>
</evidence>
<gene>
    <name evidence="3" type="ORF">Pan54_44390</name>
</gene>
<dbReference type="EMBL" id="SJPG01000001">
    <property type="protein sequence ID" value="TWT63683.1"/>
    <property type="molecule type" value="Genomic_DNA"/>
</dbReference>
<evidence type="ECO:0000256" key="1">
    <source>
        <dbReference type="ARBA" id="ARBA00009600"/>
    </source>
</evidence>
<dbReference type="AlphaFoldDB" id="A0A5C5XMU1"/>
<dbReference type="Proteomes" id="UP000316095">
    <property type="component" value="Unassembled WGS sequence"/>
</dbReference>
<reference evidence="3 4" key="1">
    <citation type="submission" date="2019-02" db="EMBL/GenBank/DDBJ databases">
        <title>Deep-cultivation of Planctomycetes and their phenomic and genomic characterization uncovers novel biology.</title>
        <authorList>
            <person name="Wiegand S."/>
            <person name="Jogler M."/>
            <person name="Boedeker C."/>
            <person name="Pinto D."/>
            <person name="Vollmers J."/>
            <person name="Rivas-Marin E."/>
            <person name="Kohn T."/>
            <person name="Peeters S.H."/>
            <person name="Heuer A."/>
            <person name="Rast P."/>
            <person name="Oberbeckmann S."/>
            <person name="Bunk B."/>
            <person name="Jeske O."/>
            <person name="Meyerdierks A."/>
            <person name="Storesund J.E."/>
            <person name="Kallscheuer N."/>
            <person name="Luecker S."/>
            <person name="Lage O.M."/>
            <person name="Pohl T."/>
            <person name="Merkel B.J."/>
            <person name="Hornburger P."/>
            <person name="Mueller R.-W."/>
            <person name="Bruemmer F."/>
            <person name="Labrenz M."/>
            <person name="Spormann A.M."/>
            <person name="Op Den Camp H."/>
            <person name="Overmann J."/>
            <person name="Amann R."/>
            <person name="Jetten M.S.M."/>
            <person name="Mascher T."/>
            <person name="Medema M.H."/>
            <person name="Devos D.P."/>
            <person name="Kaster A.-K."/>
            <person name="Ovreas L."/>
            <person name="Rohde M."/>
            <person name="Galperin M.Y."/>
            <person name="Jogler C."/>
        </authorList>
    </citation>
    <scope>NUCLEOTIDE SEQUENCE [LARGE SCALE GENOMIC DNA]</scope>
    <source>
        <strain evidence="3 4">Pan54</strain>
    </source>
</reference>
<dbReference type="GO" id="GO:0005829">
    <property type="term" value="C:cytosol"/>
    <property type="evidence" value="ECO:0007669"/>
    <property type="project" value="TreeGrafter"/>
</dbReference>
<dbReference type="Pfam" id="PF02622">
    <property type="entry name" value="DUF179"/>
    <property type="match status" value="1"/>
</dbReference>
<accession>A0A5C5XMU1</accession>